<protein>
    <submittedName>
        <fullName evidence="1">Glycosyltransferase involved in cell wall bisynthesis</fullName>
    </submittedName>
</protein>
<dbReference type="Proteomes" id="UP000324595">
    <property type="component" value="Unassembled WGS sequence"/>
</dbReference>
<accession>A0A5D3YNR7</accession>
<reference evidence="1 2" key="1">
    <citation type="submission" date="2019-07" db="EMBL/GenBank/DDBJ databases">
        <title>Genomic Encyclopedia of Archaeal and Bacterial Type Strains, Phase II (KMG-II): from individual species to whole genera.</title>
        <authorList>
            <person name="Goeker M."/>
        </authorList>
    </citation>
    <scope>NUCLEOTIDE SEQUENCE [LARGE SCALE GENOMIC DNA]</scope>
    <source>
        <strain evidence="1 2">DSM 21935</strain>
    </source>
</reference>
<keyword evidence="1" id="KW-0808">Transferase</keyword>
<name>A0A5D3YNR7_9BACT</name>
<sequence>MIKATKQLLIIGYVWPEPDSSAAGRRMMELISIFQSAGWQITFATSAAESEYRTDLESLGVETVSIEVNSSTFDDFVSNLQPAAVLFDRFVIEEQFGWRVAEQCPNALRILDTEDLHFLRRSRKEAVKEEHTFTENDLLDEDTAKREIASIYRSDLSLIISEYEMQLLTSFFDIDDELLCYIPFLFDEIDKQKSRSWPSFDDRKHFMTIGNFHHPPNWDSVWYLHEKIWPLIRKELPEAQLHIYGSYVTQQARELHNPEKGFFIEGRAKKSQEVIQQARIMLAPLRFGAGLKGKLIEAMQCGTPSVTTAIGAEGLNGELPWAGEIADSPEDIAFKAVELYSNQTAWSRAQKNGINIINNRFVGPDFTKQFMERVKKISDSLESHRRQNFMGQMLQHHRVASTEYMSRWIEEKNS</sequence>
<dbReference type="RefSeq" id="WP_211359353.1">
    <property type="nucleotide sequence ID" value="NZ_VNHY01000001.1"/>
</dbReference>
<evidence type="ECO:0000313" key="2">
    <source>
        <dbReference type="Proteomes" id="UP000324595"/>
    </source>
</evidence>
<dbReference type="Pfam" id="PF13692">
    <property type="entry name" value="Glyco_trans_1_4"/>
    <property type="match status" value="1"/>
</dbReference>
<dbReference type="SUPFAM" id="SSF53756">
    <property type="entry name" value="UDP-Glycosyltransferase/glycogen phosphorylase"/>
    <property type="match status" value="1"/>
</dbReference>
<dbReference type="CDD" id="cd03801">
    <property type="entry name" value="GT4_PimA-like"/>
    <property type="match status" value="1"/>
</dbReference>
<dbReference type="GO" id="GO:0016740">
    <property type="term" value="F:transferase activity"/>
    <property type="evidence" value="ECO:0007669"/>
    <property type="project" value="UniProtKB-KW"/>
</dbReference>
<proteinExistence type="predicted"/>
<comment type="caution">
    <text evidence="1">The sequence shown here is derived from an EMBL/GenBank/DDBJ whole genome shotgun (WGS) entry which is preliminary data.</text>
</comment>
<dbReference type="EMBL" id="VNHY01000001">
    <property type="protein sequence ID" value="TYP95514.1"/>
    <property type="molecule type" value="Genomic_DNA"/>
</dbReference>
<dbReference type="Gene3D" id="3.40.50.2000">
    <property type="entry name" value="Glycogen Phosphorylase B"/>
    <property type="match status" value="1"/>
</dbReference>
<dbReference type="AlphaFoldDB" id="A0A5D3YNR7"/>
<evidence type="ECO:0000313" key="1">
    <source>
        <dbReference type="EMBL" id="TYP95514.1"/>
    </source>
</evidence>
<gene>
    <name evidence="1" type="ORF">LX73_0821</name>
</gene>
<keyword evidence="2" id="KW-1185">Reference proteome</keyword>
<organism evidence="1 2">
    <name type="scientific">Fodinibius salinus</name>
    <dbReference type="NCBI Taxonomy" id="860790"/>
    <lineage>
        <taxon>Bacteria</taxon>
        <taxon>Pseudomonadati</taxon>
        <taxon>Balneolota</taxon>
        <taxon>Balneolia</taxon>
        <taxon>Balneolales</taxon>
        <taxon>Balneolaceae</taxon>
        <taxon>Fodinibius</taxon>
    </lineage>
</organism>